<dbReference type="NCBIfam" id="NF038114">
    <property type="entry name" value="rightmost"/>
    <property type="match status" value="1"/>
</dbReference>
<evidence type="ECO:0000313" key="2">
    <source>
        <dbReference type="Proteomes" id="UP000298433"/>
    </source>
</evidence>
<sequence>MTGTATDNAGNTADATASVVNVDTVDPTISYTLNPVAPEGNDGWYTTDAGVIVHFTCEDVGGSGIARCPADTTLHDGANRSVTGTVTDTAGNTTTVTTTGINIDSVEPTISSTLDPAAPNAAGWYAADVVVGFTCRDAGSGIATCAGDVTLVEGANQSVTGTATDRAGNTATASVSGIDIDTTAPTVALLGGPTGSYQYGSNPAAPSCYAADALSGIASCVVSGGGTTVGDHSYLATATDTAGNTSTSRVAYTVLAWTLKGFYAPVDMGANVWNTVKGGSSVPLKFEIFSGAELTSVSAVKSFTATAVTCPGSSAVTDAIELTTTGGTSLRYDSTSGQFIQNWQTPKKPGTCAVVTMTAQDGSTISANFMLK</sequence>
<keyword evidence="2" id="KW-1185">Reference proteome</keyword>
<evidence type="ECO:0000313" key="1">
    <source>
        <dbReference type="EMBL" id="TFC77655.1"/>
    </source>
</evidence>
<proteinExistence type="predicted"/>
<comment type="caution">
    <text evidence="1">The sequence shown here is derived from an EMBL/GenBank/DDBJ whole genome shotgun (WGS) entry which is preliminary data.</text>
</comment>
<dbReference type="Proteomes" id="UP000298433">
    <property type="component" value="Unassembled WGS sequence"/>
</dbReference>
<dbReference type="AlphaFoldDB" id="A0A4R8XNL4"/>
<reference evidence="1 2" key="1">
    <citation type="submission" date="2019-03" db="EMBL/GenBank/DDBJ databases">
        <title>Genomics of glacier-inhabiting Cryobacterium strains.</title>
        <authorList>
            <person name="Liu Q."/>
            <person name="Xin Y.-H."/>
        </authorList>
    </citation>
    <scope>NUCLEOTIDE SEQUENCE [LARGE SCALE GENOMIC DNA]</scope>
    <source>
        <strain evidence="1 2">TMT2-48-2</strain>
    </source>
</reference>
<dbReference type="EMBL" id="SOGN01000054">
    <property type="protein sequence ID" value="TFC77655.1"/>
    <property type="molecule type" value="Genomic_DNA"/>
</dbReference>
<name>A0A4R8XNL4_9MICO</name>
<organism evidence="1 2">
    <name type="scientific">Cryobacterium cheniae</name>
    <dbReference type="NCBI Taxonomy" id="1259262"/>
    <lineage>
        <taxon>Bacteria</taxon>
        <taxon>Bacillati</taxon>
        <taxon>Actinomycetota</taxon>
        <taxon>Actinomycetes</taxon>
        <taxon>Micrococcales</taxon>
        <taxon>Microbacteriaceae</taxon>
        <taxon>Cryobacterium</taxon>
    </lineage>
</organism>
<gene>
    <name evidence="1" type="ORF">E3T23_13155</name>
</gene>
<evidence type="ECO:0008006" key="3">
    <source>
        <dbReference type="Google" id="ProtNLM"/>
    </source>
</evidence>
<accession>A0A4R8XNL4</accession>
<protein>
    <recommendedName>
        <fullName evidence="3">HYR domain-containing protein</fullName>
    </recommendedName>
</protein>